<dbReference type="EMBL" id="JAGIZQ010000006">
    <property type="protein sequence ID" value="KAH6622616.1"/>
    <property type="molecule type" value="Genomic_DNA"/>
</dbReference>
<gene>
    <name evidence="1" type="ORF">F5144DRAFT_550279</name>
</gene>
<comment type="caution">
    <text evidence="1">The sequence shown here is derived from an EMBL/GenBank/DDBJ whole genome shotgun (WGS) entry which is preliminary data.</text>
</comment>
<proteinExistence type="predicted"/>
<accession>A0ACB7NWT7</accession>
<keyword evidence="2" id="KW-1185">Reference proteome</keyword>
<dbReference type="Proteomes" id="UP000724584">
    <property type="component" value="Unassembled WGS sequence"/>
</dbReference>
<evidence type="ECO:0000313" key="1">
    <source>
        <dbReference type="EMBL" id="KAH6622616.1"/>
    </source>
</evidence>
<sequence>MEQFRVLVELLKTSFRVSRRVSGFVLREIESHTGARSLWTKSLDQPLAGRDINSAKAFLARIYDDDSDGKYKNWSDRASQFRALDRDSLAVATVLCNWDTAVRYAAGSIEALCQGAEKVAKWSPWPHDPRLQKLIQQYRRDTVSAADPLARPGESRRLVVPDEPPVLRCCSCHTPLDLGLSYKQATNTDMGHIRHTSEPARRSPARHVWNFIDSISRRSPLTTGGDNQAC</sequence>
<protein>
    <submittedName>
        <fullName evidence="1">Uncharacterized protein</fullName>
    </submittedName>
</protein>
<organism evidence="1 2">
    <name type="scientific">Chaetomium tenue</name>
    <dbReference type="NCBI Taxonomy" id="1854479"/>
    <lineage>
        <taxon>Eukaryota</taxon>
        <taxon>Fungi</taxon>
        <taxon>Dikarya</taxon>
        <taxon>Ascomycota</taxon>
        <taxon>Pezizomycotina</taxon>
        <taxon>Sordariomycetes</taxon>
        <taxon>Sordariomycetidae</taxon>
        <taxon>Sordariales</taxon>
        <taxon>Chaetomiaceae</taxon>
        <taxon>Chaetomium</taxon>
    </lineage>
</organism>
<evidence type="ECO:0000313" key="2">
    <source>
        <dbReference type="Proteomes" id="UP000724584"/>
    </source>
</evidence>
<reference evidence="1 2" key="1">
    <citation type="journal article" date="2021" name="Nat. Commun.">
        <title>Genetic determinants of endophytism in the Arabidopsis root mycobiome.</title>
        <authorList>
            <person name="Mesny F."/>
            <person name="Miyauchi S."/>
            <person name="Thiergart T."/>
            <person name="Pickel B."/>
            <person name="Atanasova L."/>
            <person name="Karlsson M."/>
            <person name="Huettel B."/>
            <person name="Barry K.W."/>
            <person name="Haridas S."/>
            <person name="Chen C."/>
            <person name="Bauer D."/>
            <person name="Andreopoulos W."/>
            <person name="Pangilinan J."/>
            <person name="LaButti K."/>
            <person name="Riley R."/>
            <person name="Lipzen A."/>
            <person name="Clum A."/>
            <person name="Drula E."/>
            <person name="Henrissat B."/>
            <person name="Kohler A."/>
            <person name="Grigoriev I.V."/>
            <person name="Martin F.M."/>
            <person name="Hacquard S."/>
        </authorList>
    </citation>
    <scope>NUCLEOTIDE SEQUENCE [LARGE SCALE GENOMIC DNA]</scope>
    <source>
        <strain evidence="1 2">MPI-SDFR-AT-0079</strain>
    </source>
</reference>
<name>A0ACB7NWT7_9PEZI</name>